<feature type="compositionally biased region" description="Basic residues" evidence="1">
    <location>
        <begin position="9"/>
        <end position="21"/>
    </location>
</feature>
<keyword evidence="3" id="KW-1185">Reference proteome</keyword>
<feature type="compositionally biased region" description="Low complexity" evidence="1">
    <location>
        <begin position="580"/>
        <end position="590"/>
    </location>
</feature>
<feature type="compositionally biased region" description="Polar residues" evidence="1">
    <location>
        <begin position="367"/>
        <end position="378"/>
    </location>
</feature>
<feature type="compositionally biased region" description="Polar residues" evidence="1">
    <location>
        <begin position="28"/>
        <end position="39"/>
    </location>
</feature>
<reference evidence="2 3" key="1">
    <citation type="submission" date="2019-05" db="EMBL/GenBank/DDBJ databases">
        <title>Sporisorium graminicola CBS 10092 draft sequencing and annotation.</title>
        <authorList>
            <person name="Solano-Gonzalez S."/>
            <person name="Caddick M.X."/>
            <person name="Darby A."/>
        </authorList>
    </citation>
    <scope>NUCLEOTIDE SEQUENCE [LARGE SCALE GENOMIC DNA]</scope>
    <source>
        <strain evidence="2 3">CBS 10092</strain>
    </source>
</reference>
<dbReference type="KEGG" id="sgra:EX895_003829"/>
<dbReference type="OrthoDB" id="3367047at2759"/>
<gene>
    <name evidence="2" type="ORF">EX895_003829</name>
</gene>
<dbReference type="Proteomes" id="UP000306050">
    <property type="component" value="Chromosome SGRAM_22"/>
</dbReference>
<comment type="caution">
    <text evidence="2">The sequence shown here is derived from an EMBL/GenBank/DDBJ whole genome shotgun (WGS) entry which is preliminary data.</text>
</comment>
<organism evidence="2 3">
    <name type="scientific">Sporisorium graminicola</name>
    <dbReference type="NCBI Taxonomy" id="280036"/>
    <lineage>
        <taxon>Eukaryota</taxon>
        <taxon>Fungi</taxon>
        <taxon>Dikarya</taxon>
        <taxon>Basidiomycota</taxon>
        <taxon>Ustilaginomycotina</taxon>
        <taxon>Ustilaginomycetes</taxon>
        <taxon>Ustilaginales</taxon>
        <taxon>Ustilaginaceae</taxon>
        <taxon>Sporisorium</taxon>
    </lineage>
</organism>
<feature type="compositionally biased region" description="Polar residues" evidence="1">
    <location>
        <begin position="385"/>
        <end position="394"/>
    </location>
</feature>
<sequence>MNTGYGMPSRRRPRGPLHPRNRPPPSSFEDSLATSLSQHQPEESSSSMMPPPSSTPSGKKREWNATIGRGGLGSLPWEQVGPSSSSGASQQNNDFAKAEFSFQSGMAFPTSTSSTSMASFASMPSSSSSSSFASFRQQHTPMSASPTSFRTAADADQSASYSARDTIFSRGHQTAQAALRESSRTTHDLNMVVQDDQPRKRRRGLAGAIVDTALNAALYTGAAALTAYSLWTSWGQSGDSENQSHHPDAGPEADMGQVISQNKRPASNSGANLHRVPPGGLEEPPPPYYEDQSTPSKHPQQQQQQQQQQQEQKPSTPQSNSARLRKVFVSSQRNRRRPTFQGSKTHRQSTPRKALPDAFRSPALASGSDTAASSSQTFAPADSAVSRSASTNNNRAEDDGDVDVDRGIGGDQEEDEDDEMLLRFEAKMNALIAEGQAALNSTPVLQEADLHEIDTPSPSLGHLGLSGSRSMGQHLPSRASQRFDSSFDSPFVTQQETLNVASASSGVARSSSHPEQLAGQGAVLPEPVKRTFGTHTPVGGAHGLRHSHSAFDFKFDTQPQREASASTGRTSPFVFGRTDVSSGAASPSVRAARRVTDFAGAQGAGGSPSSRIPRSISRKSTIQPRPSQF</sequence>
<dbReference type="RefSeq" id="XP_029739137.1">
    <property type="nucleotide sequence ID" value="XM_029884427.1"/>
</dbReference>
<feature type="compositionally biased region" description="Polar residues" evidence="1">
    <location>
        <begin position="136"/>
        <end position="150"/>
    </location>
</feature>
<feature type="compositionally biased region" description="Polar residues" evidence="1">
    <location>
        <begin position="619"/>
        <end position="629"/>
    </location>
</feature>
<feature type="compositionally biased region" description="Basic residues" evidence="1">
    <location>
        <begin position="333"/>
        <end position="350"/>
    </location>
</feature>
<accession>A0A4U7KW44</accession>
<protein>
    <submittedName>
        <fullName evidence="2">Uncharacterized protein</fullName>
    </submittedName>
</protein>
<name>A0A4U7KW44_9BASI</name>
<feature type="compositionally biased region" description="Polar residues" evidence="1">
    <location>
        <begin position="81"/>
        <end position="94"/>
    </location>
</feature>
<feature type="compositionally biased region" description="Low complexity" evidence="1">
    <location>
        <begin position="289"/>
        <end position="319"/>
    </location>
</feature>
<evidence type="ECO:0000256" key="1">
    <source>
        <dbReference type="SAM" id="MobiDB-lite"/>
    </source>
</evidence>
<feature type="region of interest" description="Disordered" evidence="1">
    <location>
        <begin position="236"/>
        <end position="255"/>
    </location>
</feature>
<feature type="compositionally biased region" description="Polar residues" evidence="1">
    <location>
        <begin position="558"/>
        <end position="570"/>
    </location>
</feature>
<evidence type="ECO:0000313" key="3">
    <source>
        <dbReference type="Proteomes" id="UP000306050"/>
    </source>
</evidence>
<feature type="region of interest" description="Disordered" evidence="1">
    <location>
        <begin position="558"/>
        <end position="629"/>
    </location>
</feature>
<dbReference type="EMBL" id="SRRM01000014">
    <property type="protein sequence ID" value="TKY87152.1"/>
    <property type="molecule type" value="Genomic_DNA"/>
</dbReference>
<feature type="region of interest" description="Disordered" evidence="1">
    <location>
        <begin position="1"/>
        <end position="97"/>
    </location>
</feature>
<proteinExistence type="predicted"/>
<dbReference type="GeneID" id="40726724"/>
<feature type="compositionally biased region" description="Polar residues" evidence="1">
    <location>
        <begin position="260"/>
        <end position="271"/>
    </location>
</feature>
<feature type="region of interest" description="Disordered" evidence="1">
    <location>
        <begin position="128"/>
        <end position="151"/>
    </location>
</feature>
<evidence type="ECO:0000313" key="2">
    <source>
        <dbReference type="EMBL" id="TKY87152.1"/>
    </source>
</evidence>
<dbReference type="AlphaFoldDB" id="A0A4U7KW44"/>
<feature type="region of interest" description="Disordered" evidence="1">
    <location>
        <begin position="260"/>
        <end position="417"/>
    </location>
</feature>